<dbReference type="RefSeq" id="WP_097382125.1">
    <property type="nucleotide sequence ID" value="NZ_NXNI01000003.1"/>
</dbReference>
<dbReference type="Proteomes" id="UP000219689">
    <property type="component" value="Unassembled WGS sequence"/>
</dbReference>
<proteinExistence type="predicted"/>
<comment type="caution">
    <text evidence="1">The sequence shown here is derived from an EMBL/GenBank/DDBJ whole genome shotgun (WGS) entry which is preliminary data.</text>
</comment>
<accession>A0A2A5QP78</accession>
<organism evidence="1 2">
    <name type="scientific">Natrinema ejinorense</name>
    <dbReference type="NCBI Taxonomy" id="373386"/>
    <lineage>
        <taxon>Archaea</taxon>
        <taxon>Methanobacteriati</taxon>
        <taxon>Methanobacteriota</taxon>
        <taxon>Stenosarchaea group</taxon>
        <taxon>Halobacteria</taxon>
        <taxon>Halobacteriales</taxon>
        <taxon>Natrialbaceae</taxon>
        <taxon>Natrinema</taxon>
    </lineage>
</organism>
<dbReference type="OrthoDB" id="377664at2157"/>
<sequence length="183" mass="20389">MTVPEHVDLRGDPPVIADLEKLRGIASLRLGNRLYVHAVERLPDGSYVAYLGVSMATDTSDGAGRNEITFCNYAPVGAMYADPTKIDGETYYEVDLPDRDDVSAAIRARKRHADPHRAAVFPPVVNQLEEWVDAHADRDDDVHRGMALAFEAARRELTARRDAAYSGRKRWSKADLHEAIDCE</sequence>
<dbReference type="AlphaFoldDB" id="A0A2A5QP78"/>
<evidence type="ECO:0000313" key="2">
    <source>
        <dbReference type="Proteomes" id="UP000219689"/>
    </source>
</evidence>
<reference evidence="1 2" key="1">
    <citation type="submission" date="2017-09" db="EMBL/GenBank/DDBJ databases">
        <title>Genome sequences of Natrinema ejinorence JCM 13890T.</title>
        <authorList>
            <person name="Roh S.W."/>
            <person name="Kim Y.B."/>
            <person name="Kim J.Y."/>
        </authorList>
    </citation>
    <scope>NUCLEOTIDE SEQUENCE [LARGE SCALE GENOMIC DNA]</scope>
    <source>
        <strain evidence="1 2">JCM 13890</strain>
    </source>
</reference>
<name>A0A2A5QP78_9EURY</name>
<protein>
    <submittedName>
        <fullName evidence="1">Uncharacterized protein</fullName>
    </submittedName>
</protein>
<dbReference type="EMBL" id="NXNI01000003">
    <property type="protein sequence ID" value="PCR88658.1"/>
    <property type="molecule type" value="Genomic_DNA"/>
</dbReference>
<evidence type="ECO:0000313" key="1">
    <source>
        <dbReference type="EMBL" id="PCR88658.1"/>
    </source>
</evidence>
<keyword evidence="2" id="KW-1185">Reference proteome</keyword>
<gene>
    <name evidence="1" type="ORF">CP557_21750</name>
</gene>